<comment type="caution">
    <text evidence="1">The sequence shown here is derived from an EMBL/GenBank/DDBJ whole genome shotgun (WGS) entry which is preliminary data.</text>
</comment>
<reference evidence="1" key="2">
    <citation type="journal article" date="2023" name="Science">
        <title>Genomic signatures of disease resistance in endangered staghorn corals.</title>
        <authorList>
            <person name="Vollmer S.V."/>
            <person name="Selwyn J.D."/>
            <person name="Despard B.A."/>
            <person name="Roesel C.L."/>
        </authorList>
    </citation>
    <scope>NUCLEOTIDE SEQUENCE</scope>
    <source>
        <strain evidence="1">K2</strain>
    </source>
</reference>
<dbReference type="Gene3D" id="2.120.10.30">
    <property type="entry name" value="TolB, C-terminal domain"/>
    <property type="match status" value="1"/>
</dbReference>
<dbReference type="GO" id="GO:0000209">
    <property type="term" value="P:protein polyubiquitination"/>
    <property type="evidence" value="ECO:0007669"/>
    <property type="project" value="TreeGrafter"/>
</dbReference>
<proteinExistence type="predicted"/>
<gene>
    <name evidence="1" type="ORF">P5673_015661</name>
</gene>
<dbReference type="GO" id="GO:0061630">
    <property type="term" value="F:ubiquitin protein ligase activity"/>
    <property type="evidence" value="ECO:0007669"/>
    <property type="project" value="TreeGrafter"/>
</dbReference>
<dbReference type="InterPro" id="IPR011042">
    <property type="entry name" value="6-blade_b-propeller_TolB-like"/>
</dbReference>
<dbReference type="PANTHER" id="PTHR24104">
    <property type="entry name" value="E3 UBIQUITIN-PROTEIN LIGASE NHLRC1-RELATED"/>
    <property type="match status" value="1"/>
</dbReference>
<sequence length="545" mass="60010">MHNLGRLVLQEAVKGLVSGGIKAAAGAASSKAEEKGSSALHTAEVASALKRAIDNNVKPQLDAAVTKDLNASICFFDEGLLYLSSVFEEASHGKEEQVLTVERDKARKYSISASFAWKEVMNLAKRLDGLDHSAKLALRHAKERLEFARRKATKAFCNEALSTEKRVLAMRYRVAASILANIDHPANALPACKSCLEDLHSTAVIKRCFVNGNEEIRRGVREINSVICDVSQTVCGGGTLLKWPCIDVKGDLIDPLHDLSLEHSCHSSFFGQNEEEQNQLKFAWSIASTSQEQFIIGDGVDRNVKIFDKTGAFLKSLDPFVHEVRSEYQHEVWNVACDQQDNVFILTLKRNQDGEPFLSEVVVFDNCGGFSRKFALTKGFRGSLMTVDDFNRVLVAGGSFTDMCNNVVEVYENDGQFLQCFGKDILYNAQDIAAAFDGNLLVLDTDNDCAALRFFDTEGTHLTRVAVRLPPTDPGCAVAFHRTSQHILIASLHSDNRVQVMIYSNNVKFKRVVQFISKGGPFITGITVTPKGRIGVPCKNTVILA</sequence>
<dbReference type="InterPro" id="IPR050952">
    <property type="entry name" value="TRIM-NHL_E3_ligases"/>
</dbReference>
<dbReference type="AlphaFoldDB" id="A0AAD9V4R6"/>
<dbReference type="GO" id="GO:0043161">
    <property type="term" value="P:proteasome-mediated ubiquitin-dependent protein catabolic process"/>
    <property type="evidence" value="ECO:0007669"/>
    <property type="project" value="TreeGrafter"/>
</dbReference>
<protein>
    <submittedName>
        <fullName evidence="1">Uncharacterized protein</fullName>
    </submittedName>
</protein>
<keyword evidence="2" id="KW-1185">Reference proteome</keyword>
<evidence type="ECO:0000313" key="2">
    <source>
        <dbReference type="Proteomes" id="UP001249851"/>
    </source>
</evidence>
<reference evidence="1" key="1">
    <citation type="journal article" date="2023" name="G3 (Bethesda)">
        <title>Whole genome assembly and annotation of the endangered Caribbean coral Acropora cervicornis.</title>
        <authorList>
            <person name="Selwyn J.D."/>
            <person name="Vollmer S.V."/>
        </authorList>
    </citation>
    <scope>NUCLEOTIDE SEQUENCE</scope>
    <source>
        <strain evidence="1">K2</strain>
    </source>
</reference>
<evidence type="ECO:0000313" key="1">
    <source>
        <dbReference type="EMBL" id="KAK2561196.1"/>
    </source>
</evidence>
<organism evidence="1 2">
    <name type="scientific">Acropora cervicornis</name>
    <name type="common">Staghorn coral</name>
    <dbReference type="NCBI Taxonomy" id="6130"/>
    <lineage>
        <taxon>Eukaryota</taxon>
        <taxon>Metazoa</taxon>
        <taxon>Cnidaria</taxon>
        <taxon>Anthozoa</taxon>
        <taxon>Hexacorallia</taxon>
        <taxon>Scleractinia</taxon>
        <taxon>Astrocoeniina</taxon>
        <taxon>Acroporidae</taxon>
        <taxon>Acropora</taxon>
    </lineage>
</organism>
<dbReference type="SUPFAM" id="SSF101898">
    <property type="entry name" value="NHL repeat"/>
    <property type="match status" value="1"/>
</dbReference>
<dbReference type="EMBL" id="JARQWQ010000033">
    <property type="protein sequence ID" value="KAK2561196.1"/>
    <property type="molecule type" value="Genomic_DNA"/>
</dbReference>
<dbReference type="PANTHER" id="PTHR24104:SF47">
    <property type="entry name" value="E3 UBIQUITIN-PROTEIN LIGASE NHLRC1"/>
    <property type="match status" value="1"/>
</dbReference>
<accession>A0AAD9V4R6</accession>
<dbReference type="Proteomes" id="UP001249851">
    <property type="component" value="Unassembled WGS sequence"/>
</dbReference>
<name>A0AAD9V4R6_ACRCE</name>